<dbReference type="SUPFAM" id="SSF51126">
    <property type="entry name" value="Pectin lyase-like"/>
    <property type="match status" value="1"/>
</dbReference>
<evidence type="ECO:0000256" key="1">
    <source>
        <dbReference type="ARBA" id="ARBA00004613"/>
    </source>
</evidence>
<dbReference type="Pfam" id="PF13018">
    <property type="entry name" value="ESPR"/>
    <property type="match status" value="1"/>
</dbReference>
<dbReference type="InterPro" id="IPR008638">
    <property type="entry name" value="FhaB/CdiA-like_TPS"/>
</dbReference>
<evidence type="ECO:0000313" key="8">
    <source>
        <dbReference type="Proteomes" id="UP000433532"/>
    </source>
</evidence>
<comment type="subcellular location">
    <subcellularLocation>
        <location evidence="1">Secreted</location>
    </subcellularLocation>
</comment>
<dbReference type="InterPro" id="IPR011493">
    <property type="entry name" value="GLUG"/>
</dbReference>
<organism evidence="7 8">
    <name type="scientific">Pseudomonas aeruginosa</name>
    <dbReference type="NCBI Taxonomy" id="287"/>
    <lineage>
        <taxon>Bacteria</taxon>
        <taxon>Pseudomonadati</taxon>
        <taxon>Pseudomonadota</taxon>
        <taxon>Gammaproteobacteria</taxon>
        <taxon>Pseudomonadales</taxon>
        <taxon>Pseudomonadaceae</taxon>
        <taxon>Pseudomonas</taxon>
    </lineage>
</organism>
<keyword evidence="5" id="KW-0812">Transmembrane</keyword>
<dbReference type="Gene3D" id="2.160.20.110">
    <property type="match status" value="3"/>
</dbReference>
<dbReference type="RefSeq" id="WP_023101567.1">
    <property type="nucleotide sequence ID" value="NZ_BBQK01000028.1"/>
</dbReference>
<dbReference type="NCBIfam" id="TIGR01901">
    <property type="entry name" value="adhes_NPXG"/>
    <property type="match status" value="1"/>
</dbReference>
<gene>
    <name evidence="7" type="primary">tpsA4</name>
    <name evidence="7" type="ORF">GNQ48_29695</name>
</gene>
<evidence type="ECO:0000259" key="6">
    <source>
        <dbReference type="SMART" id="SM00912"/>
    </source>
</evidence>
<evidence type="ECO:0000256" key="2">
    <source>
        <dbReference type="ARBA" id="ARBA00022525"/>
    </source>
</evidence>
<keyword evidence="3" id="KW-0732">Signal</keyword>
<dbReference type="PANTHER" id="PTHR12338:SF8">
    <property type="entry name" value="HEME_HEMOPEXIN-BINDING PROTEIN"/>
    <property type="match status" value="1"/>
</dbReference>
<dbReference type="InterPro" id="IPR012334">
    <property type="entry name" value="Pectin_lyas_fold"/>
</dbReference>
<proteinExistence type="predicted"/>
<keyword evidence="5" id="KW-0472">Membrane</keyword>
<feature type="region of interest" description="Disordered" evidence="4">
    <location>
        <begin position="578"/>
        <end position="602"/>
    </location>
</feature>
<comment type="caution">
    <text evidence="7">The sequence shown here is derived from an EMBL/GenBank/DDBJ whole genome shotgun (WGS) entry which is preliminary data.</text>
</comment>
<dbReference type="EMBL" id="WOAD01000045">
    <property type="protein sequence ID" value="MUI39177.1"/>
    <property type="molecule type" value="Genomic_DNA"/>
</dbReference>
<protein>
    <submittedName>
        <fullName evidence="7">Two-partner secretion system exoprotein TpsA4</fullName>
    </submittedName>
</protein>
<dbReference type="SMART" id="SM00912">
    <property type="entry name" value="Haemagg_act"/>
    <property type="match status" value="1"/>
</dbReference>
<dbReference type="PANTHER" id="PTHR12338">
    <property type="entry name" value="AUTOTRANSPORTER"/>
    <property type="match status" value="1"/>
</dbReference>
<evidence type="ECO:0000313" key="7">
    <source>
        <dbReference type="EMBL" id="MUI39177.1"/>
    </source>
</evidence>
<dbReference type="InterPro" id="IPR024973">
    <property type="entry name" value="ESPR"/>
</dbReference>
<keyword evidence="2" id="KW-0964">Secreted</keyword>
<accession>A0A509JJE2</accession>
<evidence type="ECO:0000256" key="3">
    <source>
        <dbReference type="ARBA" id="ARBA00022729"/>
    </source>
</evidence>
<feature type="compositionally biased region" description="Polar residues" evidence="4">
    <location>
        <begin position="578"/>
        <end position="594"/>
    </location>
</feature>
<feature type="transmembrane region" description="Helical" evidence="5">
    <location>
        <begin position="34"/>
        <end position="54"/>
    </location>
</feature>
<dbReference type="InterPro" id="IPR011050">
    <property type="entry name" value="Pectin_lyase_fold/virulence"/>
</dbReference>
<name>A0A509JJE2_PSEAI</name>
<dbReference type="Pfam" id="PF05860">
    <property type="entry name" value="TPS"/>
    <property type="match status" value="1"/>
</dbReference>
<reference evidence="7 8" key="1">
    <citation type="submission" date="2019-11" db="EMBL/GenBank/DDBJ databases">
        <title>Genomes of ocular Pseudomonas aeruginosa isolates.</title>
        <authorList>
            <person name="Khan M."/>
            <person name="Rice S.A."/>
            <person name="Willcox M.D.P."/>
            <person name="Stapleton F."/>
        </authorList>
    </citation>
    <scope>NUCLEOTIDE SEQUENCE [LARGE SCALE GENOMIC DNA]</scope>
    <source>
        <strain evidence="7 8">PA221</strain>
    </source>
</reference>
<evidence type="ECO:0000256" key="5">
    <source>
        <dbReference type="SAM" id="Phobius"/>
    </source>
</evidence>
<dbReference type="Gene3D" id="2.160.20.10">
    <property type="entry name" value="Single-stranded right-handed beta-helix, Pectin lyase-like"/>
    <property type="match status" value="1"/>
</dbReference>
<feature type="domain" description="Filamentous haemagglutinin FhaB/tRNA nuclease CdiA-like TPS" evidence="6">
    <location>
        <begin position="51"/>
        <end position="165"/>
    </location>
</feature>
<dbReference type="Proteomes" id="UP000433532">
    <property type="component" value="Unassembled WGS sequence"/>
</dbReference>
<dbReference type="InterPro" id="IPR050909">
    <property type="entry name" value="Bact_Autotransporter_VF"/>
</dbReference>
<dbReference type="GO" id="GO:0005576">
    <property type="term" value="C:extracellular region"/>
    <property type="evidence" value="ECO:0007669"/>
    <property type="project" value="UniProtKB-SubCell"/>
</dbReference>
<sequence length="1381" mass="136671">MNKSYTLVWNQATGCWNVASEGTRRRSKSGRGKALVVAGASLLGLFCQAPAFALPSGATVVSGDAGFQTSTDGRHMVIDQQSHKLITNWNEFSVRADERVSFHQPGQDAVALNRVIGRNGSDIQGRIDANGKVFLVNPNGVVFGKSAQVNVGGLVASTLDLADRDFLAGNYQFSGDSGATVSNAGSLQASEGGSIALLGARVSNDGVIQAQLGDVALGAGQGINLNFDGDGLLNLQVDKGSVDALAHNGGLIRADGGQVLMSARSADSLLKTVVNNQGTLEARTLRSAEGRIVLDGGEQGTVRVAGKQDASALGGGNGGLVLNQAANVEIQRTAQVDTHADQGATGTWRILSHEVSVAAVGQANAAGDGSGQVHVAQGPAGANASDSNGVTIVQQQPAVDLAAGANGTSAVQSQSGANIGSGASGISVVQSQNSPNIGSGANGISVVQSQNGANIGAGASGISVVQSQNSPNIGSGASGISVVQSQSGPSIGSGVNGVTIVQSQSGANIGPGVSGIDVVQTQTLPNLSPGANGSSIVQVQTLPDIAADAGNVHVVQVQTGGNKVFGNSATNVRSRTVQARSSENVGSGLANPSSAGKGPTLHADTLARNLSTSNVEVVATRGNAHVGAPLSWDSGNGLTLTAERGDLRINGALTAQGENASLTLNAGQRPLRIDDSLSLTGQGARVEFNSDKGYALAEGARITLSGKNAGFRANGRDYSVIQDLQQLRGIDRDLGGSYVLGNRIAGGNSSFLSIGNASAFGGTFDGLGNTIDNLAVYGTGAYSGLFSVNRGTLRNLNLERISADGARATHYNVQVGSLAAVNLGRIDNVNASDIRIAAASKLNSLGGLVALNLGSIDNASASGTLVGNRHTYALGGLTAENISTARGVASISNSRADFAISGQLKDHASHYGAGGLVGRNRGGLIRSSGSQGTLSLTGHGMNLGGLVGYSSAGGLADVSASVDVSGNGQHGLYGGLIGLNVNSGIAHATASGKVRGTDAEALGGLIGRNLNAAITNASAHGDVVLQAGRYLGGLIGHNQAGNLANVSASGNLSGGSLLQAGGLIGLNANASLVNASAKGNVATRGAEAVGGLLGENLYGSIINGSASGEVTDDSGKTLGGLIGSNLGGNHSNLKASGWVNAGANSDVGGLIGHNRGGNHSTLAASGNVTGGKGSRVGGLVGYNDAASLTNVSASGNVSANGSRAIGGLLGSDLRGSLMLASSHGTVIDMTGHNLGGLLGRGENTSIRSANATGAVTGGGGASVGGLVGSLEGWRALVLGASASGDARAGYDSYIGGLAGFSTGTIRGASASGKVGGSGLLGGLVAWNQGNVMGSSASGRLEPQIPNQIHGGLIGINFGWQSWNSVYGAAATVPMIGRHYNL</sequence>
<keyword evidence="5" id="KW-1133">Transmembrane helix</keyword>
<dbReference type="Pfam" id="PF07581">
    <property type="entry name" value="Glug"/>
    <property type="match status" value="5"/>
</dbReference>
<evidence type="ECO:0000256" key="4">
    <source>
        <dbReference type="SAM" id="MobiDB-lite"/>
    </source>
</evidence>